<protein>
    <submittedName>
        <fullName evidence="1">Uncharacterized protein</fullName>
    </submittedName>
</protein>
<proteinExistence type="predicted"/>
<reference evidence="1 2" key="1">
    <citation type="submission" date="2017-02" db="EMBL/GenBank/DDBJ databases">
        <authorList>
            <person name="Peterson S.W."/>
        </authorList>
    </citation>
    <scope>NUCLEOTIDE SEQUENCE [LARGE SCALE GENOMIC DNA]</scope>
    <source>
        <strain evidence="1 2">M1</strain>
    </source>
</reference>
<dbReference type="AlphaFoldDB" id="A0A1T5KDE8"/>
<evidence type="ECO:0000313" key="2">
    <source>
        <dbReference type="Proteomes" id="UP000190285"/>
    </source>
</evidence>
<organism evidence="1 2">
    <name type="scientific">Maledivibacter halophilus</name>
    <dbReference type="NCBI Taxonomy" id="36842"/>
    <lineage>
        <taxon>Bacteria</taxon>
        <taxon>Bacillati</taxon>
        <taxon>Bacillota</taxon>
        <taxon>Clostridia</taxon>
        <taxon>Peptostreptococcales</taxon>
        <taxon>Caminicellaceae</taxon>
        <taxon>Maledivibacter</taxon>
    </lineage>
</organism>
<dbReference type="Proteomes" id="UP000190285">
    <property type="component" value="Unassembled WGS sequence"/>
</dbReference>
<accession>A0A1T5KDE8</accession>
<evidence type="ECO:0000313" key="1">
    <source>
        <dbReference type="EMBL" id="SKC61723.1"/>
    </source>
</evidence>
<gene>
    <name evidence="1" type="ORF">SAMN02194393_01710</name>
</gene>
<name>A0A1T5KDE8_9FIRM</name>
<dbReference type="RefSeq" id="WP_079490885.1">
    <property type="nucleotide sequence ID" value="NZ_FUZT01000004.1"/>
</dbReference>
<sequence>MNLSNESYELKINYQENTINPEKIFSTMSQLICNMKELDNLLINSFPVSIKTDVVLENIEVGSLKARFRTVLEAIPDELLADFSFTKLIGHFSVKAKHKIIEHLSKKDTIENKAHIENIKNDLQQLAKQNLQRNISIPQKELLLNLSKISTTMQEIGNQNTAIYISSSGSTAINKNFHLSISQIEELLIQEVKTIKSDIVLQVKKPDYLGSSMWEFYYENHVIHVKIKDTNWLKKFQDGEIDLRPGDSLNAKVEIEMLIDENGTSIKENYMLLKVNKILKKYIGEQISFF</sequence>
<dbReference type="OrthoDB" id="893065at2"/>
<dbReference type="EMBL" id="FUZT01000004">
    <property type="protein sequence ID" value="SKC61723.1"/>
    <property type="molecule type" value="Genomic_DNA"/>
</dbReference>
<keyword evidence="2" id="KW-1185">Reference proteome</keyword>